<gene>
    <name evidence="1" type="ORF">AVEN_68130_1</name>
</gene>
<dbReference type="Proteomes" id="UP000499080">
    <property type="component" value="Unassembled WGS sequence"/>
</dbReference>
<dbReference type="AlphaFoldDB" id="A0A4Y2K5C8"/>
<evidence type="ECO:0000313" key="1">
    <source>
        <dbReference type="EMBL" id="GBM97650.1"/>
    </source>
</evidence>
<keyword evidence="2" id="KW-1185">Reference proteome</keyword>
<name>A0A4Y2K5C8_ARAVE</name>
<organism evidence="1 2">
    <name type="scientific">Araneus ventricosus</name>
    <name type="common">Orbweaver spider</name>
    <name type="synonym">Epeira ventricosa</name>
    <dbReference type="NCBI Taxonomy" id="182803"/>
    <lineage>
        <taxon>Eukaryota</taxon>
        <taxon>Metazoa</taxon>
        <taxon>Ecdysozoa</taxon>
        <taxon>Arthropoda</taxon>
        <taxon>Chelicerata</taxon>
        <taxon>Arachnida</taxon>
        <taxon>Araneae</taxon>
        <taxon>Araneomorphae</taxon>
        <taxon>Entelegynae</taxon>
        <taxon>Araneoidea</taxon>
        <taxon>Araneidae</taxon>
        <taxon>Araneus</taxon>
    </lineage>
</organism>
<reference evidence="1 2" key="1">
    <citation type="journal article" date="2019" name="Sci. Rep.">
        <title>Orb-weaving spider Araneus ventricosus genome elucidates the spidroin gene catalogue.</title>
        <authorList>
            <person name="Kono N."/>
            <person name="Nakamura H."/>
            <person name="Ohtoshi R."/>
            <person name="Moran D.A.P."/>
            <person name="Shinohara A."/>
            <person name="Yoshida Y."/>
            <person name="Fujiwara M."/>
            <person name="Mori M."/>
            <person name="Tomita M."/>
            <person name="Arakawa K."/>
        </authorList>
    </citation>
    <scope>NUCLEOTIDE SEQUENCE [LARGE SCALE GENOMIC DNA]</scope>
</reference>
<proteinExistence type="predicted"/>
<accession>A0A4Y2K5C8</accession>
<comment type="caution">
    <text evidence="1">The sequence shown here is derived from an EMBL/GenBank/DDBJ whole genome shotgun (WGS) entry which is preliminary data.</text>
</comment>
<protein>
    <submittedName>
        <fullName evidence="1">Uncharacterized protein</fullName>
    </submittedName>
</protein>
<evidence type="ECO:0000313" key="2">
    <source>
        <dbReference type="Proteomes" id="UP000499080"/>
    </source>
</evidence>
<sequence>MSTVCQANGLNPAVQALCSNDATTSRISRKTDSKEKINQQMIQDGDRHFGITLLQIVACFLLFNRDRLPEQMGLSSECSEFKIDSRMLRLIQECSEFKIDSRMLRLIQECSEFKIDSRMLRLIRECSEFKIDSRMLRLIQECSEFKIDSRMLRLIQECFD</sequence>
<dbReference type="EMBL" id="BGPR01004256">
    <property type="protein sequence ID" value="GBM97650.1"/>
    <property type="molecule type" value="Genomic_DNA"/>
</dbReference>